<dbReference type="InterPro" id="IPR055570">
    <property type="entry name" value="DUF7146"/>
</dbReference>
<evidence type="ECO:0000259" key="2">
    <source>
        <dbReference type="Pfam" id="PF23639"/>
    </source>
</evidence>
<dbReference type="EMBL" id="CP102848">
    <property type="protein sequence ID" value="UVF22870.1"/>
    <property type="molecule type" value="Genomic_DNA"/>
</dbReference>
<evidence type="ECO:0000313" key="4">
    <source>
        <dbReference type="Proteomes" id="UP001017257"/>
    </source>
</evidence>
<sequence>MTVAQLDIRTLAKNLGGEVSGRDRILAPGPGHSRHDRSLSVKIDKGAPDGFLVTSFAGDDPIACRDHVRSAAGLPAWAPSSRDRAPTPRPFVFVPAEPDEEEKRKAAWLQSRVLTMWNEGRNPRGTIVQTYLEGRALALPDEVAGAVLRFHPACPWKDESGQVIRVPAMIAAMRCIHTDRLKAVHRTRLTPDGRKVDRRMLGDATEAAIKLDADEMVTTGLTVGEGIETVLAARQLGFRPAWALGSVSTMGTLPVLAGIEVLTLLTEDDKTGANRRAVQACGTRWHEAGCEVITVASRAGGDVNDALQGRAA</sequence>
<protein>
    <submittedName>
        <fullName evidence="3">Toprim domain-containing protein</fullName>
    </submittedName>
</protein>
<geneLocation type="plasmid" evidence="3 4">
    <name>pR24_3</name>
</geneLocation>
<dbReference type="InterPro" id="IPR006171">
    <property type="entry name" value="TOPRIM_dom"/>
</dbReference>
<feature type="domain" description="Toprim" evidence="1">
    <location>
        <begin position="221"/>
        <end position="309"/>
    </location>
</feature>
<dbReference type="Proteomes" id="UP001017257">
    <property type="component" value="Plasmid pR24_3"/>
</dbReference>
<keyword evidence="3" id="KW-0614">Plasmid</keyword>
<evidence type="ECO:0000313" key="3">
    <source>
        <dbReference type="EMBL" id="UVF22870.1"/>
    </source>
</evidence>
<gene>
    <name evidence="3" type="ORF">HPT29_028375</name>
</gene>
<accession>A0ABY5S095</accession>
<dbReference type="Pfam" id="PF23639">
    <property type="entry name" value="DUF7146"/>
    <property type="match status" value="1"/>
</dbReference>
<organism evidence="3 4">
    <name type="scientific">Microvirga terrae</name>
    <dbReference type="NCBI Taxonomy" id="2740529"/>
    <lineage>
        <taxon>Bacteria</taxon>
        <taxon>Pseudomonadati</taxon>
        <taxon>Pseudomonadota</taxon>
        <taxon>Alphaproteobacteria</taxon>
        <taxon>Hyphomicrobiales</taxon>
        <taxon>Methylobacteriaceae</taxon>
        <taxon>Microvirga</taxon>
    </lineage>
</organism>
<dbReference type="RefSeq" id="WP_173946251.1">
    <property type="nucleotide sequence ID" value="NZ_CP102848.1"/>
</dbReference>
<dbReference type="Pfam" id="PF13362">
    <property type="entry name" value="Toprim_3"/>
    <property type="match status" value="1"/>
</dbReference>
<name>A0ABY5S095_9HYPH</name>
<reference evidence="3" key="1">
    <citation type="submission" date="2022-08" db="EMBL/GenBank/DDBJ databases">
        <title>Microvirga terrae sp. nov., isolated from soil.</title>
        <authorList>
            <person name="Kim K.H."/>
            <person name="Seo Y.L."/>
            <person name="Kim J.M."/>
            <person name="Lee J.K."/>
            <person name="Han D.M."/>
            <person name="Jeon C.O."/>
        </authorList>
    </citation>
    <scope>NUCLEOTIDE SEQUENCE</scope>
    <source>
        <strain evidence="3">R24</strain>
        <plasmid evidence="3">pR24_3</plasmid>
    </source>
</reference>
<proteinExistence type="predicted"/>
<evidence type="ECO:0000259" key="1">
    <source>
        <dbReference type="Pfam" id="PF13362"/>
    </source>
</evidence>
<feature type="domain" description="DUF7146" evidence="2">
    <location>
        <begin position="111"/>
        <end position="210"/>
    </location>
</feature>
<keyword evidence="4" id="KW-1185">Reference proteome</keyword>